<evidence type="ECO:0000313" key="2">
    <source>
        <dbReference type="EMBL" id="QEC79320.1"/>
    </source>
</evidence>
<sequence>MLNHKLKAFTIMEVTIALLVSGILIAIVYVAFAVVGNSYHTFVFKNEESADLAQLDLLLSRDFRRADLIEKTDSGLFFKNNKDNIRYVLNSDYIVRTNGITDTFKFKTTRTNMLFEQHAVETGPDALNNRVDELELDLLLHNDKVTFHYYKLYSSANLFEQDTHAGN</sequence>
<feature type="transmembrane region" description="Helical" evidence="1">
    <location>
        <begin position="12"/>
        <end position="35"/>
    </location>
</feature>
<dbReference type="InterPro" id="IPR012902">
    <property type="entry name" value="N_methyl_site"/>
</dbReference>
<dbReference type="NCBIfam" id="TIGR02532">
    <property type="entry name" value="IV_pilin_GFxxxE"/>
    <property type="match status" value="1"/>
</dbReference>
<proteinExistence type="predicted"/>
<keyword evidence="3" id="KW-1185">Reference proteome</keyword>
<organism evidence="2 3">
    <name type="scientific">Mucilaginibacter ginsenosidivorax</name>
    <dbReference type="NCBI Taxonomy" id="862126"/>
    <lineage>
        <taxon>Bacteria</taxon>
        <taxon>Pseudomonadati</taxon>
        <taxon>Bacteroidota</taxon>
        <taxon>Sphingobacteriia</taxon>
        <taxon>Sphingobacteriales</taxon>
        <taxon>Sphingobacteriaceae</taxon>
        <taxon>Mucilaginibacter</taxon>
    </lineage>
</organism>
<reference evidence="2 3" key="1">
    <citation type="journal article" date="2013" name="J. Microbiol.">
        <title>Mucilaginibacter ginsenosidivorax sp. nov., with ginsenoside converting activity isolated from sediment.</title>
        <authorList>
            <person name="Kim J.K."/>
            <person name="Choi T.E."/>
            <person name="Liu Q.M."/>
            <person name="Park H.Y."/>
            <person name="Yi T.H."/>
            <person name="Yoon M.H."/>
            <person name="Kim S.C."/>
            <person name="Im W.T."/>
        </authorList>
    </citation>
    <scope>NUCLEOTIDE SEQUENCE [LARGE SCALE GENOMIC DNA]</scope>
    <source>
        <strain evidence="2 3">KHI28</strain>
    </source>
</reference>
<keyword evidence="1" id="KW-0812">Transmembrane</keyword>
<dbReference type="RefSeq" id="WP_147058803.1">
    <property type="nucleotide sequence ID" value="NZ_CP042437.1"/>
</dbReference>
<dbReference type="EMBL" id="CP042437">
    <property type="protein sequence ID" value="QEC79320.1"/>
    <property type="molecule type" value="Genomic_DNA"/>
</dbReference>
<dbReference type="OrthoDB" id="794187at2"/>
<protein>
    <submittedName>
        <fullName evidence="2">Prepilin-type N-terminal cleavage/methylation domain-containing protein</fullName>
    </submittedName>
</protein>
<name>A0A5B8W5H4_9SPHI</name>
<dbReference type="Proteomes" id="UP000321362">
    <property type="component" value="Chromosome"/>
</dbReference>
<accession>A0A5B8W5H4</accession>
<evidence type="ECO:0000313" key="3">
    <source>
        <dbReference type="Proteomes" id="UP000321362"/>
    </source>
</evidence>
<keyword evidence="1" id="KW-1133">Transmembrane helix</keyword>
<dbReference type="AlphaFoldDB" id="A0A5B8W5H4"/>
<evidence type="ECO:0000256" key="1">
    <source>
        <dbReference type="SAM" id="Phobius"/>
    </source>
</evidence>
<keyword evidence="1" id="KW-0472">Membrane</keyword>
<dbReference type="KEGG" id="mgk:FSB76_26470"/>
<gene>
    <name evidence="2" type="ORF">FSB76_26470</name>
</gene>